<dbReference type="EMBL" id="CAKASE010000052">
    <property type="protein sequence ID" value="CAG9565030.1"/>
    <property type="molecule type" value="Genomic_DNA"/>
</dbReference>
<feature type="region of interest" description="Disordered" evidence="1">
    <location>
        <begin position="224"/>
        <end position="252"/>
    </location>
</feature>
<evidence type="ECO:0000313" key="2">
    <source>
        <dbReference type="EMBL" id="CAG9565030.1"/>
    </source>
</evidence>
<sequence>MTAVWNEPNTLNRVRKTENTRGHSAVQTAERRPFNQSERRIRSTHDTFHRAPEPRFTRLIGGRAQRARRQLVLLSVRPRPRAHSRPAPLPSAAAAPPAPTRSTSPEGHSLYRHALPWTDRFPPRVLTARVLLSGRPSSGSLFRARLTSNSVVKRRSRIYSSAGAWRAGWAASAAGATLAGTPRAAAYGPPRRSPKRRPAPRPWPGARRWWASCCGGPGVPGLHRELGGAARASPARRPSPRNSLDGDSLPATPFNEIKSGENLKKTFWPLLGTFLCSDGRRAYGELFTVGRARRLISMRLAAVFDFRFSASLHRRSEITVPNTVRSARVGACAACVGSSWAAAAARRPLTAQATRATPRTTSPHHQRTL</sequence>
<gene>
    <name evidence="2" type="ORF">DCHRY22_LOCUS5938</name>
</gene>
<evidence type="ECO:0000256" key="1">
    <source>
        <dbReference type="SAM" id="MobiDB-lite"/>
    </source>
</evidence>
<feature type="region of interest" description="Disordered" evidence="1">
    <location>
        <begin position="75"/>
        <end position="109"/>
    </location>
</feature>
<comment type="caution">
    <text evidence="2">The sequence shown here is derived from an EMBL/GenBank/DDBJ whole genome shotgun (WGS) entry which is preliminary data.</text>
</comment>
<accession>A0A8J2W2V1</accession>
<feature type="region of interest" description="Disordered" evidence="1">
    <location>
        <begin position="349"/>
        <end position="369"/>
    </location>
</feature>
<evidence type="ECO:0000313" key="3">
    <source>
        <dbReference type="Proteomes" id="UP000789524"/>
    </source>
</evidence>
<protein>
    <submittedName>
        <fullName evidence="2">(African queen) hypothetical protein</fullName>
    </submittedName>
</protein>
<feature type="compositionally biased region" description="Low complexity" evidence="1">
    <location>
        <begin position="349"/>
        <end position="361"/>
    </location>
</feature>
<feature type="compositionally biased region" description="Low complexity" evidence="1">
    <location>
        <begin position="90"/>
        <end position="105"/>
    </location>
</feature>
<feature type="region of interest" description="Disordered" evidence="1">
    <location>
        <begin position="15"/>
        <end position="39"/>
    </location>
</feature>
<organism evidence="2 3">
    <name type="scientific">Danaus chrysippus</name>
    <name type="common">African queen</name>
    <dbReference type="NCBI Taxonomy" id="151541"/>
    <lineage>
        <taxon>Eukaryota</taxon>
        <taxon>Metazoa</taxon>
        <taxon>Ecdysozoa</taxon>
        <taxon>Arthropoda</taxon>
        <taxon>Hexapoda</taxon>
        <taxon>Insecta</taxon>
        <taxon>Pterygota</taxon>
        <taxon>Neoptera</taxon>
        <taxon>Endopterygota</taxon>
        <taxon>Lepidoptera</taxon>
        <taxon>Glossata</taxon>
        <taxon>Ditrysia</taxon>
        <taxon>Papilionoidea</taxon>
        <taxon>Nymphalidae</taxon>
        <taxon>Danainae</taxon>
        <taxon>Danaini</taxon>
        <taxon>Danaina</taxon>
        <taxon>Danaus</taxon>
        <taxon>Anosia</taxon>
    </lineage>
</organism>
<feature type="region of interest" description="Disordered" evidence="1">
    <location>
        <begin position="181"/>
        <end position="203"/>
    </location>
</feature>
<name>A0A8J2W2V1_9NEOP</name>
<feature type="compositionally biased region" description="Basic and acidic residues" evidence="1">
    <location>
        <begin position="29"/>
        <end position="39"/>
    </location>
</feature>
<proteinExistence type="predicted"/>
<dbReference type="AlphaFoldDB" id="A0A8J2W2V1"/>
<keyword evidence="3" id="KW-1185">Reference proteome</keyword>
<reference evidence="2" key="1">
    <citation type="submission" date="2021-09" db="EMBL/GenBank/DDBJ databases">
        <authorList>
            <person name="Martin H S."/>
        </authorList>
    </citation>
    <scope>NUCLEOTIDE SEQUENCE</scope>
</reference>
<dbReference type="Proteomes" id="UP000789524">
    <property type="component" value="Unassembled WGS sequence"/>
</dbReference>